<feature type="compositionally biased region" description="Low complexity" evidence="1">
    <location>
        <begin position="349"/>
        <end position="360"/>
    </location>
</feature>
<accession>A0ABY4N473</accession>
<dbReference type="InterPro" id="IPR001107">
    <property type="entry name" value="Band_7"/>
</dbReference>
<keyword evidence="2" id="KW-0812">Transmembrane</keyword>
<dbReference type="SMART" id="SM00244">
    <property type="entry name" value="PHB"/>
    <property type="match status" value="1"/>
</dbReference>
<dbReference type="Gene3D" id="3.30.479.30">
    <property type="entry name" value="Band 7 domain"/>
    <property type="match status" value="1"/>
</dbReference>
<organism evidence="4 5">
    <name type="scientific">Brachybacterium kimchii</name>
    <dbReference type="NCBI Taxonomy" id="2942909"/>
    <lineage>
        <taxon>Bacteria</taxon>
        <taxon>Bacillati</taxon>
        <taxon>Actinomycetota</taxon>
        <taxon>Actinomycetes</taxon>
        <taxon>Micrococcales</taxon>
        <taxon>Dermabacteraceae</taxon>
        <taxon>Brachybacterium</taxon>
    </lineage>
</organism>
<feature type="domain" description="Band 7" evidence="3">
    <location>
        <begin position="32"/>
        <end position="191"/>
    </location>
</feature>
<evidence type="ECO:0000256" key="1">
    <source>
        <dbReference type="SAM" id="MobiDB-lite"/>
    </source>
</evidence>
<proteinExistence type="predicted"/>
<dbReference type="CDD" id="cd03407">
    <property type="entry name" value="SPFH_like_u4"/>
    <property type="match status" value="1"/>
</dbReference>
<reference evidence="4" key="1">
    <citation type="submission" date="2022-05" db="EMBL/GenBank/DDBJ databases">
        <title>Genomic analysis of Brachybacterium sp. CBA3104.</title>
        <authorList>
            <person name="Roh S.W."/>
            <person name="Kim Y.B."/>
            <person name="Kim Y."/>
        </authorList>
    </citation>
    <scope>NUCLEOTIDE SEQUENCE</scope>
    <source>
        <strain evidence="4">CBA3104</strain>
    </source>
</reference>
<dbReference type="PANTHER" id="PTHR43327">
    <property type="entry name" value="STOMATIN-LIKE PROTEIN 2, MITOCHONDRIAL"/>
    <property type="match status" value="1"/>
</dbReference>
<dbReference type="RefSeq" id="WP_249478552.1">
    <property type="nucleotide sequence ID" value="NZ_CP097218.1"/>
</dbReference>
<dbReference type="Proteomes" id="UP001055868">
    <property type="component" value="Chromosome"/>
</dbReference>
<feature type="compositionally biased region" description="Basic and acidic residues" evidence="1">
    <location>
        <begin position="324"/>
        <end position="334"/>
    </location>
</feature>
<keyword evidence="5" id="KW-1185">Reference proteome</keyword>
<evidence type="ECO:0000313" key="4">
    <source>
        <dbReference type="EMBL" id="UQN29353.1"/>
    </source>
</evidence>
<dbReference type="Pfam" id="PF01145">
    <property type="entry name" value="Band_7"/>
    <property type="match status" value="1"/>
</dbReference>
<dbReference type="EMBL" id="CP097218">
    <property type="protein sequence ID" value="UQN29353.1"/>
    <property type="molecule type" value="Genomic_DNA"/>
</dbReference>
<feature type="compositionally biased region" description="Low complexity" evidence="1">
    <location>
        <begin position="303"/>
        <end position="313"/>
    </location>
</feature>
<dbReference type="InterPro" id="IPR050710">
    <property type="entry name" value="Band7/mec-2_domain"/>
</dbReference>
<dbReference type="SUPFAM" id="SSF117892">
    <property type="entry name" value="Band 7/SPFH domain"/>
    <property type="match status" value="1"/>
</dbReference>
<feature type="transmembrane region" description="Helical" evidence="2">
    <location>
        <begin position="6"/>
        <end position="26"/>
    </location>
</feature>
<evidence type="ECO:0000313" key="5">
    <source>
        <dbReference type="Proteomes" id="UP001055868"/>
    </source>
</evidence>
<sequence length="380" mass="41213">MEGAIAVLIVIVVLVVVLAILAALLFGGLRTSIMFTVHTQENVIVERFGKFKRVATPGLNVKAPFVDSTTRPISLRIQQLEVNIESKTKDNVFVTVPVAVQYVIKEDQVVDAYYRLSNPENQIRSYVFDTVRSALSGLELDEAFESKDDIARSVENTLSERMREFGFNIVNTLVQDISPDQRVRDSMNSINAAQRDRVAAQSLAEADKIKRVTQAEAEAESKRLQGEGVAAQRKAIAMGIAEQYEMLRKVGIESSAEQLLLMTQYFDTMQDVARNGRSNVLFLPSNPGTVGSMGDEIRTAMLQAQAAQDASDAGEGHASAQADAGRREQAEAARRAAASRAAEAKADAQRAAQNAQQQAQGGNGGKGGQQPPWAHPGQQG</sequence>
<dbReference type="InterPro" id="IPR036013">
    <property type="entry name" value="Band_7/SPFH_dom_sf"/>
</dbReference>
<dbReference type="PANTHER" id="PTHR43327:SF31">
    <property type="entry name" value="HYPERSENSITIVE-INDUCED RESPONSE PROTEIN 2"/>
    <property type="match status" value="1"/>
</dbReference>
<name>A0ABY4N473_9MICO</name>
<keyword evidence="2" id="KW-1133">Transmembrane helix</keyword>
<gene>
    <name evidence="4" type="ORF">M4486_17225</name>
</gene>
<keyword evidence="2" id="KW-0472">Membrane</keyword>
<feature type="region of interest" description="Disordered" evidence="1">
    <location>
        <begin position="303"/>
        <end position="380"/>
    </location>
</feature>
<protein>
    <submittedName>
        <fullName evidence="4">SPFH domain-containing protein</fullName>
    </submittedName>
</protein>
<evidence type="ECO:0000259" key="3">
    <source>
        <dbReference type="SMART" id="SM00244"/>
    </source>
</evidence>
<evidence type="ECO:0000256" key="2">
    <source>
        <dbReference type="SAM" id="Phobius"/>
    </source>
</evidence>